<proteinExistence type="predicted"/>
<comment type="caution">
    <text evidence="1">The sequence shown here is derived from an EMBL/GenBank/DDBJ whole genome shotgun (WGS) entry which is preliminary data.</text>
</comment>
<sequence length="220" mass="25262">MYILLAVCSIHGIQRYTDEKLTTQAGLYFENQGPLKIMTTQWNIIASFDISHFYERKNVIDSYLDATNKLCIFLKERNITQTNCEVILSLAKYVAYLADGKKNVIYESIGHSHKKRRGFPFKAITKAAQILFGLCDQFCVLHHNANVKKLIDANTSEINDIGKQLRVIKLQDEHDKGPDVLIDLGDAIKQLTNMTNELNMKSYLAYHFFPDEPRLTIIFI</sequence>
<protein>
    <submittedName>
        <fullName evidence="1">Uncharacterized protein</fullName>
    </submittedName>
</protein>
<reference evidence="1 2" key="1">
    <citation type="submission" date="2023-01" db="EMBL/GenBank/DDBJ databases">
        <authorList>
            <person name="Whitehead M."/>
        </authorList>
    </citation>
    <scope>NUCLEOTIDE SEQUENCE [LARGE SCALE GENOMIC DNA]</scope>
</reference>
<gene>
    <name evidence="1" type="ORF">MEUPH1_LOCUS15777</name>
</gene>
<keyword evidence="2" id="KW-1185">Reference proteome</keyword>
<organism evidence="1 2">
    <name type="scientific">Macrosiphum euphorbiae</name>
    <name type="common">potato aphid</name>
    <dbReference type="NCBI Taxonomy" id="13131"/>
    <lineage>
        <taxon>Eukaryota</taxon>
        <taxon>Metazoa</taxon>
        <taxon>Ecdysozoa</taxon>
        <taxon>Arthropoda</taxon>
        <taxon>Hexapoda</taxon>
        <taxon>Insecta</taxon>
        <taxon>Pterygota</taxon>
        <taxon>Neoptera</taxon>
        <taxon>Paraneoptera</taxon>
        <taxon>Hemiptera</taxon>
        <taxon>Sternorrhyncha</taxon>
        <taxon>Aphidomorpha</taxon>
        <taxon>Aphidoidea</taxon>
        <taxon>Aphididae</taxon>
        <taxon>Macrosiphini</taxon>
        <taxon>Macrosiphum</taxon>
    </lineage>
</organism>
<name>A0AAV0WWP6_9HEMI</name>
<dbReference type="AlphaFoldDB" id="A0AAV0WWP6"/>
<evidence type="ECO:0000313" key="1">
    <source>
        <dbReference type="EMBL" id="CAI6360479.1"/>
    </source>
</evidence>
<accession>A0AAV0WWP6</accession>
<dbReference type="EMBL" id="CARXXK010000003">
    <property type="protein sequence ID" value="CAI6360479.1"/>
    <property type="molecule type" value="Genomic_DNA"/>
</dbReference>
<dbReference type="Proteomes" id="UP001160148">
    <property type="component" value="Unassembled WGS sequence"/>
</dbReference>
<evidence type="ECO:0000313" key="2">
    <source>
        <dbReference type="Proteomes" id="UP001160148"/>
    </source>
</evidence>